<dbReference type="Pfam" id="PF13490">
    <property type="entry name" value="zf-HC2"/>
    <property type="match status" value="1"/>
</dbReference>
<protein>
    <submittedName>
        <fullName evidence="2">Zf-HC2 domain-containing protein</fullName>
    </submittedName>
</protein>
<dbReference type="RefSeq" id="WP_186879825.1">
    <property type="nucleotide sequence ID" value="NZ_JACOGG010000002.1"/>
</dbReference>
<feature type="domain" description="Putative zinc-finger" evidence="1">
    <location>
        <begin position="7"/>
        <end position="40"/>
    </location>
</feature>
<dbReference type="EMBL" id="JACOGG010000002">
    <property type="protein sequence ID" value="MBC3934194.1"/>
    <property type="molecule type" value="Genomic_DNA"/>
</dbReference>
<keyword evidence="3" id="KW-1185">Reference proteome</keyword>
<accession>A0A923I1E3</accession>
<evidence type="ECO:0000259" key="1">
    <source>
        <dbReference type="Pfam" id="PF13490"/>
    </source>
</evidence>
<evidence type="ECO:0000313" key="3">
    <source>
        <dbReference type="Proteomes" id="UP000612361"/>
    </source>
</evidence>
<comment type="caution">
    <text evidence="2">The sequence shown here is derived from an EMBL/GenBank/DDBJ whole genome shotgun (WGS) entry which is preliminary data.</text>
</comment>
<organism evidence="2 3">
    <name type="scientific">Undibacterium rugosum</name>
    <dbReference type="NCBI Taxonomy" id="2762291"/>
    <lineage>
        <taxon>Bacteria</taxon>
        <taxon>Pseudomonadati</taxon>
        <taxon>Pseudomonadota</taxon>
        <taxon>Betaproteobacteria</taxon>
        <taxon>Burkholderiales</taxon>
        <taxon>Oxalobacteraceae</taxon>
        <taxon>Undibacterium</taxon>
    </lineage>
</organism>
<dbReference type="InterPro" id="IPR027383">
    <property type="entry name" value="Znf_put"/>
</dbReference>
<evidence type="ECO:0000313" key="2">
    <source>
        <dbReference type="EMBL" id="MBC3934194.1"/>
    </source>
</evidence>
<dbReference type="AlphaFoldDB" id="A0A923I1E3"/>
<reference evidence="2" key="1">
    <citation type="submission" date="2020-08" db="EMBL/GenBank/DDBJ databases">
        <title>Novel species isolated from subtropical streams in China.</title>
        <authorList>
            <person name="Lu H."/>
        </authorList>
    </citation>
    <scope>NUCLEOTIDE SEQUENCE</scope>
    <source>
        <strain evidence="2">CY7W</strain>
    </source>
</reference>
<gene>
    <name evidence="2" type="ORF">H8K47_02360</name>
</gene>
<name>A0A923I1E3_9BURK</name>
<dbReference type="Proteomes" id="UP000612361">
    <property type="component" value="Unassembled WGS sequence"/>
</dbReference>
<sequence>MRFLLSCKQAHQMVSEGMDRRLPFSARTRLQLHLSMCKACTNFNQQMQSLRQAMRELPRHLGSDQRQDPP</sequence>
<proteinExistence type="predicted"/>